<accession>A0A147EDV8</accession>
<evidence type="ECO:0000256" key="2">
    <source>
        <dbReference type="SAM" id="Phobius"/>
    </source>
</evidence>
<sequence>MTVTVLKVFWMLLWRLLLLVVVVSPLLLREVGTLVGLAVLLAVVGACTIVLGFRKNVHAFPVVRALTRREVVFDHVRRPTRFEPVVRSSPGYGTPPGSPVPPPVTRPSSRHDHVIC</sequence>
<evidence type="ECO:0000256" key="1">
    <source>
        <dbReference type="SAM" id="MobiDB-lite"/>
    </source>
</evidence>
<gene>
    <name evidence="3" type="ORF">NS220_19040</name>
</gene>
<dbReference type="RefSeq" id="WP_153004392.1">
    <property type="nucleotide sequence ID" value="NZ_LDRT01000273.1"/>
</dbReference>
<feature type="region of interest" description="Disordered" evidence="1">
    <location>
        <begin position="84"/>
        <end position="111"/>
    </location>
</feature>
<dbReference type="AlphaFoldDB" id="A0A147EDV8"/>
<reference evidence="3 4" key="1">
    <citation type="journal article" date="2016" name="Front. Microbiol.">
        <title>Genomic Resource of Rice Seed Associated Bacteria.</title>
        <authorList>
            <person name="Midha S."/>
            <person name="Bansal K."/>
            <person name="Sharma S."/>
            <person name="Kumar N."/>
            <person name="Patil P.P."/>
            <person name="Chaudhry V."/>
            <person name="Patil P.B."/>
        </authorList>
    </citation>
    <scope>NUCLEOTIDE SEQUENCE [LARGE SCALE GENOMIC DNA]</scope>
    <source>
        <strain evidence="3 4">NS220</strain>
    </source>
</reference>
<evidence type="ECO:0000313" key="3">
    <source>
        <dbReference type="EMBL" id="KTR82522.1"/>
    </source>
</evidence>
<keyword evidence="2" id="KW-0472">Membrane</keyword>
<dbReference type="Proteomes" id="UP000075025">
    <property type="component" value="Unassembled WGS sequence"/>
</dbReference>
<keyword evidence="2" id="KW-0812">Transmembrane</keyword>
<comment type="caution">
    <text evidence="3">The sequence shown here is derived from an EMBL/GenBank/DDBJ whole genome shotgun (WGS) entry which is preliminary data.</text>
</comment>
<organism evidence="3 4">
    <name type="scientific">Microbacterium testaceum</name>
    <name type="common">Aureobacterium testaceum</name>
    <name type="synonym">Brevibacterium testaceum</name>
    <dbReference type="NCBI Taxonomy" id="2033"/>
    <lineage>
        <taxon>Bacteria</taxon>
        <taxon>Bacillati</taxon>
        <taxon>Actinomycetota</taxon>
        <taxon>Actinomycetes</taxon>
        <taxon>Micrococcales</taxon>
        <taxon>Microbacteriaceae</taxon>
        <taxon>Microbacterium</taxon>
    </lineage>
</organism>
<dbReference type="EMBL" id="LDRT01000273">
    <property type="protein sequence ID" value="KTR82522.1"/>
    <property type="molecule type" value="Genomic_DNA"/>
</dbReference>
<protein>
    <submittedName>
        <fullName evidence="3">Uncharacterized protein</fullName>
    </submittedName>
</protein>
<feature type="transmembrane region" description="Helical" evidence="2">
    <location>
        <begin position="34"/>
        <end position="53"/>
    </location>
</feature>
<dbReference type="PATRIC" id="fig|2033.6.peg.2014"/>
<keyword evidence="2" id="KW-1133">Transmembrane helix</keyword>
<name>A0A147EDV8_MICTE</name>
<feature type="transmembrane region" description="Helical" evidence="2">
    <location>
        <begin position="12"/>
        <end position="28"/>
    </location>
</feature>
<feature type="non-terminal residue" evidence="3">
    <location>
        <position position="116"/>
    </location>
</feature>
<evidence type="ECO:0000313" key="4">
    <source>
        <dbReference type="Proteomes" id="UP000075025"/>
    </source>
</evidence>
<proteinExistence type="predicted"/>
<feature type="compositionally biased region" description="Pro residues" evidence="1">
    <location>
        <begin position="96"/>
        <end position="105"/>
    </location>
</feature>